<evidence type="ECO:0000256" key="1">
    <source>
        <dbReference type="SAM" id="MobiDB-lite"/>
    </source>
</evidence>
<sequence length="162" mass="17607">MPSNNPSSLPNHHSTTRKLSFDSSHDPVKHSSVTSHVPDDPTTISPPRTDNVGTEKDHQFISSRLHIASPVHPPTYNNYALPDDLTNPNNKPTPLITPFNPYTTLLLPGYGNGGGGLGGHQGYYNIPLQIPPVINFPLSSGWELFTKVLLCTCEADTLETSI</sequence>
<comment type="caution">
    <text evidence="2">The sequence shown here is derived from an EMBL/GenBank/DDBJ whole genome shotgun (WGS) entry which is preliminary data.</text>
</comment>
<gene>
    <name evidence="2" type="ORF">Pmani_033461</name>
</gene>
<organism evidence="2 3">
    <name type="scientific">Petrolisthes manimaculis</name>
    <dbReference type="NCBI Taxonomy" id="1843537"/>
    <lineage>
        <taxon>Eukaryota</taxon>
        <taxon>Metazoa</taxon>
        <taxon>Ecdysozoa</taxon>
        <taxon>Arthropoda</taxon>
        <taxon>Crustacea</taxon>
        <taxon>Multicrustacea</taxon>
        <taxon>Malacostraca</taxon>
        <taxon>Eumalacostraca</taxon>
        <taxon>Eucarida</taxon>
        <taxon>Decapoda</taxon>
        <taxon>Pleocyemata</taxon>
        <taxon>Anomura</taxon>
        <taxon>Galatheoidea</taxon>
        <taxon>Porcellanidae</taxon>
        <taxon>Petrolisthes</taxon>
    </lineage>
</organism>
<evidence type="ECO:0000313" key="3">
    <source>
        <dbReference type="Proteomes" id="UP001292094"/>
    </source>
</evidence>
<dbReference type="Proteomes" id="UP001292094">
    <property type="component" value="Unassembled WGS sequence"/>
</dbReference>
<feature type="compositionally biased region" description="Low complexity" evidence="1">
    <location>
        <begin position="1"/>
        <end position="11"/>
    </location>
</feature>
<dbReference type="EMBL" id="JAWZYT010004432">
    <property type="protein sequence ID" value="KAK4293876.1"/>
    <property type="molecule type" value="Genomic_DNA"/>
</dbReference>
<protein>
    <submittedName>
        <fullName evidence="2">Uncharacterized protein</fullName>
    </submittedName>
</protein>
<keyword evidence="3" id="KW-1185">Reference proteome</keyword>
<accession>A0AAE1NQW5</accession>
<name>A0AAE1NQW5_9EUCA</name>
<feature type="compositionally biased region" description="Polar residues" evidence="1">
    <location>
        <begin position="42"/>
        <end position="52"/>
    </location>
</feature>
<proteinExistence type="predicted"/>
<feature type="region of interest" description="Disordered" evidence="1">
    <location>
        <begin position="1"/>
        <end position="81"/>
    </location>
</feature>
<reference evidence="2" key="1">
    <citation type="submission" date="2023-11" db="EMBL/GenBank/DDBJ databases">
        <title>Genome assemblies of two species of porcelain crab, Petrolisthes cinctipes and Petrolisthes manimaculis (Anomura: Porcellanidae).</title>
        <authorList>
            <person name="Angst P."/>
        </authorList>
    </citation>
    <scope>NUCLEOTIDE SEQUENCE</scope>
    <source>
        <strain evidence="2">PB745_02</strain>
        <tissue evidence="2">Gill</tissue>
    </source>
</reference>
<dbReference type="AlphaFoldDB" id="A0AAE1NQW5"/>
<feature type="compositionally biased region" description="Basic and acidic residues" evidence="1">
    <location>
        <begin position="19"/>
        <end position="29"/>
    </location>
</feature>
<evidence type="ECO:0000313" key="2">
    <source>
        <dbReference type="EMBL" id="KAK4293876.1"/>
    </source>
</evidence>